<sequence length="228" mass="26019">MHTILLVEDDMKIATLLKELLERYDFRVVVEDGRGDVVAVFEETNPDVILLDVNLPKFDGFYWCRQLRMKTRAPILFISARVGEMDQVMALEYGADDYIVKPFQGAVVIAKIKSQIRRAYGTLSNETDERTVTKEGVTLYLDRYIVEYGEQSIELSKKEGLILEMLLTASPRIVSRGDLLERIWDDEAFVDENTLNVNITRVRKRLAEIGVAGLETVRGVGYKLVLEP</sequence>
<dbReference type="CDD" id="cd00383">
    <property type="entry name" value="trans_reg_C"/>
    <property type="match status" value="1"/>
</dbReference>
<evidence type="ECO:0000313" key="11">
    <source>
        <dbReference type="EMBL" id="MEI4461945.1"/>
    </source>
</evidence>
<dbReference type="Gene3D" id="1.10.10.10">
    <property type="entry name" value="Winged helix-like DNA-binding domain superfamily/Winged helix DNA-binding domain"/>
    <property type="match status" value="1"/>
</dbReference>
<dbReference type="OrthoDB" id="9790442at2"/>
<keyword evidence="5" id="KW-0804">Transcription</keyword>
<dbReference type="InterPro" id="IPR011006">
    <property type="entry name" value="CheY-like_superfamily"/>
</dbReference>
<protein>
    <submittedName>
        <fullName evidence="11">Response regulator transcription factor</fullName>
    </submittedName>
    <submittedName>
        <fullName evidence="10">Two-component system response regulator</fullName>
    </submittedName>
</protein>
<keyword evidence="1 6" id="KW-0597">Phosphoprotein</keyword>
<dbReference type="SUPFAM" id="SSF46894">
    <property type="entry name" value="C-terminal effector domain of the bipartite response regulators"/>
    <property type="match status" value="1"/>
</dbReference>
<dbReference type="PANTHER" id="PTHR48111:SF31">
    <property type="entry name" value="TRANSCRIPTIONAL REGULATORY PROTEIN YXDJ"/>
    <property type="match status" value="1"/>
</dbReference>
<dbReference type="GO" id="GO:0006355">
    <property type="term" value="P:regulation of DNA-templated transcription"/>
    <property type="evidence" value="ECO:0007669"/>
    <property type="project" value="InterPro"/>
</dbReference>
<dbReference type="SMART" id="SM00448">
    <property type="entry name" value="REC"/>
    <property type="match status" value="1"/>
</dbReference>
<dbReference type="Pfam" id="PF00072">
    <property type="entry name" value="Response_reg"/>
    <property type="match status" value="1"/>
</dbReference>
<dbReference type="InterPro" id="IPR039420">
    <property type="entry name" value="WalR-like"/>
</dbReference>
<dbReference type="EMBL" id="LNQL01000001">
    <property type="protein sequence ID" value="KSU50064.1"/>
    <property type="molecule type" value="Genomic_DNA"/>
</dbReference>
<evidence type="ECO:0000313" key="12">
    <source>
        <dbReference type="Proteomes" id="UP000053797"/>
    </source>
</evidence>
<dbReference type="PROSITE" id="PS50110">
    <property type="entry name" value="RESPONSE_REGULATORY"/>
    <property type="match status" value="1"/>
</dbReference>
<evidence type="ECO:0000256" key="4">
    <source>
        <dbReference type="ARBA" id="ARBA00023125"/>
    </source>
</evidence>
<dbReference type="Gene3D" id="6.10.250.690">
    <property type="match status" value="1"/>
</dbReference>
<name>A0A0V8GII4_9BACL</name>
<dbReference type="InterPro" id="IPR001867">
    <property type="entry name" value="OmpR/PhoB-type_DNA-bd"/>
</dbReference>
<dbReference type="GO" id="GO:0000156">
    <property type="term" value="F:phosphorelay response regulator activity"/>
    <property type="evidence" value="ECO:0007669"/>
    <property type="project" value="TreeGrafter"/>
</dbReference>
<keyword evidence="2" id="KW-0902">Two-component regulatory system</keyword>
<evidence type="ECO:0000256" key="7">
    <source>
        <dbReference type="PROSITE-ProRule" id="PRU01091"/>
    </source>
</evidence>
<dbReference type="EMBL" id="JBAWKY010000001">
    <property type="protein sequence ID" value="MEI4461945.1"/>
    <property type="molecule type" value="Genomic_DNA"/>
</dbReference>
<reference evidence="10 12" key="1">
    <citation type="journal article" date="2015" name="Int. J. Syst. Evol. Microbiol.">
        <title>Exiguobacterium enclense sp. nov., isolated from sediment.</title>
        <authorList>
            <person name="Dastager S.G."/>
            <person name="Mawlankar R."/>
            <person name="Sonalkar V.V."/>
            <person name="Thorat M.N."/>
            <person name="Mual P."/>
            <person name="Verma A."/>
            <person name="Krishnamurthi S."/>
            <person name="Tang S.K."/>
            <person name="Li W.J."/>
        </authorList>
    </citation>
    <scope>NUCLEOTIDE SEQUENCE [LARGE SCALE GENOMIC DNA]</scope>
    <source>
        <strain evidence="10 12">NIO-1109</strain>
    </source>
</reference>
<comment type="caution">
    <text evidence="10">The sequence shown here is derived from an EMBL/GenBank/DDBJ whole genome shotgun (WGS) entry which is preliminary data.</text>
</comment>
<dbReference type="InterPro" id="IPR016032">
    <property type="entry name" value="Sig_transdc_resp-reg_C-effctor"/>
</dbReference>
<evidence type="ECO:0000256" key="1">
    <source>
        <dbReference type="ARBA" id="ARBA00022553"/>
    </source>
</evidence>
<keyword evidence="3" id="KW-0805">Transcription regulation</keyword>
<dbReference type="Proteomes" id="UP000053797">
    <property type="component" value="Unassembled WGS sequence"/>
</dbReference>
<feature type="DNA-binding region" description="OmpR/PhoB-type" evidence="7">
    <location>
        <begin position="129"/>
        <end position="226"/>
    </location>
</feature>
<dbReference type="PROSITE" id="PS51755">
    <property type="entry name" value="OMPR_PHOB"/>
    <property type="match status" value="1"/>
</dbReference>
<dbReference type="GO" id="GO:0032993">
    <property type="term" value="C:protein-DNA complex"/>
    <property type="evidence" value="ECO:0007669"/>
    <property type="project" value="TreeGrafter"/>
</dbReference>
<evidence type="ECO:0000313" key="13">
    <source>
        <dbReference type="Proteomes" id="UP001387110"/>
    </source>
</evidence>
<proteinExistence type="predicted"/>
<feature type="domain" description="Response regulatory" evidence="8">
    <location>
        <begin position="3"/>
        <end position="116"/>
    </location>
</feature>
<dbReference type="GO" id="GO:0005829">
    <property type="term" value="C:cytosol"/>
    <property type="evidence" value="ECO:0007669"/>
    <property type="project" value="TreeGrafter"/>
</dbReference>
<evidence type="ECO:0000313" key="10">
    <source>
        <dbReference type="EMBL" id="KSU50064.1"/>
    </source>
</evidence>
<reference evidence="11 13" key="2">
    <citation type="submission" date="2023-12" db="EMBL/GenBank/DDBJ databases">
        <authorList>
            <person name="Easwaran N."/>
            <person name="Lazarus H.P.S."/>
        </authorList>
    </citation>
    <scope>NUCLEOTIDE SEQUENCE [LARGE SCALE GENOMIC DNA]</scope>
    <source>
        <strain evidence="11 13">VIT-2023</strain>
    </source>
</reference>
<feature type="domain" description="OmpR/PhoB-type" evidence="9">
    <location>
        <begin position="129"/>
        <end position="226"/>
    </location>
</feature>
<dbReference type="GeneID" id="90837874"/>
<dbReference type="AlphaFoldDB" id="A0A0V8GII4"/>
<organism evidence="10 12">
    <name type="scientific">Exiguobacterium indicum</name>
    <dbReference type="NCBI Taxonomy" id="296995"/>
    <lineage>
        <taxon>Bacteria</taxon>
        <taxon>Bacillati</taxon>
        <taxon>Bacillota</taxon>
        <taxon>Bacilli</taxon>
        <taxon>Bacillales</taxon>
        <taxon>Bacillales Family XII. Incertae Sedis</taxon>
        <taxon>Exiguobacterium</taxon>
    </lineage>
</organism>
<accession>A0A0V8GII4</accession>
<evidence type="ECO:0000256" key="6">
    <source>
        <dbReference type="PROSITE-ProRule" id="PRU00169"/>
    </source>
</evidence>
<gene>
    <name evidence="10" type="ORF">AS033_01445</name>
    <name evidence="11" type="ORF">SZL87_05820</name>
</gene>
<evidence type="ECO:0000256" key="3">
    <source>
        <dbReference type="ARBA" id="ARBA00023015"/>
    </source>
</evidence>
<dbReference type="Proteomes" id="UP001387110">
    <property type="component" value="Unassembled WGS sequence"/>
</dbReference>
<dbReference type="InterPro" id="IPR036388">
    <property type="entry name" value="WH-like_DNA-bd_sf"/>
</dbReference>
<dbReference type="Gene3D" id="3.40.50.2300">
    <property type="match status" value="1"/>
</dbReference>
<keyword evidence="4 7" id="KW-0238">DNA-binding</keyword>
<evidence type="ECO:0000256" key="5">
    <source>
        <dbReference type="ARBA" id="ARBA00023163"/>
    </source>
</evidence>
<dbReference type="Pfam" id="PF00486">
    <property type="entry name" value="Trans_reg_C"/>
    <property type="match status" value="1"/>
</dbReference>
<evidence type="ECO:0000256" key="2">
    <source>
        <dbReference type="ARBA" id="ARBA00023012"/>
    </source>
</evidence>
<evidence type="ECO:0000259" key="8">
    <source>
        <dbReference type="PROSITE" id="PS50110"/>
    </source>
</evidence>
<dbReference type="RefSeq" id="WP_023469323.1">
    <property type="nucleotide sequence ID" value="NZ_FMYN01000001.1"/>
</dbReference>
<feature type="modified residue" description="4-aspartylphosphate" evidence="6">
    <location>
        <position position="52"/>
    </location>
</feature>
<evidence type="ECO:0000259" key="9">
    <source>
        <dbReference type="PROSITE" id="PS51755"/>
    </source>
</evidence>
<keyword evidence="13" id="KW-1185">Reference proteome</keyword>
<dbReference type="PANTHER" id="PTHR48111">
    <property type="entry name" value="REGULATOR OF RPOS"/>
    <property type="match status" value="1"/>
</dbReference>
<dbReference type="SUPFAM" id="SSF52172">
    <property type="entry name" value="CheY-like"/>
    <property type="match status" value="1"/>
</dbReference>
<dbReference type="GO" id="GO:0000976">
    <property type="term" value="F:transcription cis-regulatory region binding"/>
    <property type="evidence" value="ECO:0007669"/>
    <property type="project" value="TreeGrafter"/>
</dbReference>
<dbReference type="SMART" id="SM00862">
    <property type="entry name" value="Trans_reg_C"/>
    <property type="match status" value="1"/>
</dbReference>
<dbReference type="InterPro" id="IPR001789">
    <property type="entry name" value="Sig_transdc_resp-reg_receiver"/>
</dbReference>